<sequence length="156" mass="16001">MAGKFAAGVLLVLSLIHLALSIDPSPSFEPAAHSPSISAPSPPPDTGSQSEPPISPSPSDHFSPDSSPAEAPEHTESKAPAPEPTEASDINHSSNVEATDGTESESSGISGGKKASIVIGVIAAACFVGLGGFVYKKRQQNIRRSRYAATARTELL</sequence>
<keyword evidence="2" id="KW-0812">Transmembrane</keyword>
<accession>A0A2P2QAZ9</accession>
<dbReference type="AlphaFoldDB" id="A0A2P2QAZ9"/>
<reference evidence="4" key="1">
    <citation type="submission" date="2018-02" db="EMBL/GenBank/DDBJ databases">
        <title>Rhizophora mucronata_Transcriptome.</title>
        <authorList>
            <person name="Meera S.P."/>
            <person name="Sreeshan A."/>
            <person name="Augustine A."/>
        </authorList>
    </citation>
    <scope>NUCLEOTIDE SEQUENCE</scope>
    <source>
        <tissue evidence="4">Leaf</tissue>
    </source>
</reference>
<keyword evidence="2" id="KW-0472">Membrane</keyword>
<keyword evidence="3" id="KW-0732">Signal</keyword>
<dbReference type="CDD" id="cd12087">
    <property type="entry name" value="TM_EGFR-like"/>
    <property type="match status" value="1"/>
</dbReference>
<feature type="transmembrane region" description="Helical" evidence="2">
    <location>
        <begin position="115"/>
        <end position="135"/>
    </location>
</feature>
<dbReference type="PANTHER" id="PTHR36721">
    <property type="entry name" value="PROLINE-RICH FAMILY PROTEIN"/>
    <property type="match status" value="1"/>
</dbReference>
<evidence type="ECO:0000256" key="3">
    <source>
        <dbReference type="SAM" id="SignalP"/>
    </source>
</evidence>
<proteinExistence type="predicted"/>
<keyword evidence="2" id="KW-1133">Transmembrane helix</keyword>
<protein>
    <submittedName>
        <fullName evidence="4">Uncharacterized protein</fullName>
    </submittedName>
</protein>
<name>A0A2P2QAZ9_RHIMU</name>
<evidence type="ECO:0000256" key="1">
    <source>
        <dbReference type="SAM" id="MobiDB-lite"/>
    </source>
</evidence>
<feature type="region of interest" description="Disordered" evidence="1">
    <location>
        <begin position="23"/>
        <end position="111"/>
    </location>
</feature>
<feature type="compositionally biased region" description="Low complexity" evidence="1">
    <location>
        <begin position="30"/>
        <end position="39"/>
    </location>
</feature>
<organism evidence="4">
    <name type="scientific">Rhizophora mucronata</name>
    <name type="common">Asiatic mangrove</name>
    <dbReference type="NCBI Taxonomy" id="61149"/>
    <lineage>
        <taxon>Eukaryota</taxon>
        <taxon>Viridiplantae</taxon>
        <taxon>Streptophyta</taxon>
        <taxon>Embryophyta</taxon>
        <taxon>Tracheophyta</taxon>
        <taxon>Spermatophyta</taxon>
        <taxon>Magnoliopsida</taxon>
        <taxon>eudicotyledons</taxon>
        <taxon>Gunneridae</taxon>
        <taxon>Pentapetalae</taxon>
        <taxon>rosids</taxon>
        <taxon>fabids</taxon>
        <taxon>Malpighiales</taxon>
        <taxon>Rhizophoraceae</taxon>
        <taxon>Rhizophora</taxon>
    </lineage>
</organism>
<feature type="signal peptide" evidence="3">
    <location>
        <begin position="1"/>
        <end position="21"/>
    </location>
</feature>
<feature type="compositionally biased region" description="Polar residues" evidence="1">
    <location>
        <begin position="88"/>
        <end position="97"/>
    </location>
</feature>
<evidence type="ECO:0000313" key="4">
    <source>
        <dbReference type="EMBL" id="MBX64104.1"/>
    </source>
</evidence>
<feature type="compositionally biased region" description="Low complexity" evidence="1">
    <location>
        <begin position="48"/>
        <end position="68"/>
    </location>
</feature>
<feature type="chain" id="PRO_5015169723" evidence="3">
    <location>
        <begin position="22"/>
        <end position="156"/>
    </location>
</feature>
<dbReference type="EMBL" id="GGEC01083620">
    <property type="protein sequence ID" value="MBX64104.1"/>
    <property type="molecule type" value="Transcribed_RNA"/>
</dbReference>
<dbReference type="PANTHER" id="PTHR36721:SF15">
    <property type="entry name" value="EN_SPM-LIKE TRANSPOSON PROTEIN"/>
    <property type="match status" value="1"/>
</dbReference>
<evidence type="ECO:0000256" key="2">
    <source>
        <dbReference type="SAM" id="Phobius"/>
    </source>
</evidence>